<name>A0A096BY50_9FIRM</name>
<protein>
    <submittedName>
        <fullName evidence="2">Uncharacterized protein</fullName>
    </submittedName>
</protein>
<sequence length="113" mass="12474">MNKETIHNTSNTTILTDEDHQTFDGITIDEKGEEIHDDPITSQHANSKRTHYGYQNFKVYTVTPKSLLLKLAIAAILIAVIISIIIFGGIYLIGFGIIAVIGLIISLLTGLFF</sequence>
<keyword evidence="1" id="KW-1133">Transmembrane helix</keyword>
<dbReference type="AlphaFoldDB" id="A0A096BY50"/>
<organism evidence="2 3">
    <name type="scientific">Veillonella montpellierensis DNF00314</name>
    <dbReference type="NCBI Taxonomy" id="1401067"/>
    <lineage>
        <taxon>Bacteria</taxon>
        <taxon>Bacillati</taxon>
        <taxon>Bacillota</taxon>
        <taxon>Negativicutes</taxon>
        <taxon>Veillonellales</taxon>
        <taxon>Veillonellaceae</taxon>
        <taxon>Veillonella</taxon>
    </lineage>
</organism>
<evidence type="ECO:0000313" key="3">
    <source>
        <dbReference type="Proteomes" id="UP000029628"/>
    </source>
</evidence>
<dbReference type="RefSeq" id="WP_038151674.1">
    <property type="nucleotide sequence ID" value="NZ_JRNT01000007.1"/>
</dbReference>
<dbReference type="Proteomes" id="UP000029628">
    <property type="component" value="Unassembled WGS sequence"/>
</dbReference>
<evidence type="ECO:0000313" key="2">
    <source>
        <dbReference type="EMBL" id="KGF47662.1"/>
    </source>
</evidence>
<feature type="transmembrane region" description="Helical" evidence="1">
    <location>
        <begin position="67"/>
        <end position="87"/>
    </location>
</feature>
<accession>A0A096BY50</accession>
<keyword evidence="3" id="KW-1185">Reference proteome</keyword>
<reference evidence="2 3" key="1">
    <citation type="submission" date="2014-07" db="EMBL/GenBank/DDBJ databases">
        <authorList>
            <person name="McCorrison J."/>
            <person name="Sanka R."/>
            <person name="Torralba M."/>
            <person name="Gillis M."/>
            <person name="Haft D.H."/>
            <person name="Methe B."/>
            <person name="Sutton G."/>
            <person name="Nelson K.E."/>
        </authorList>
    </citation>
    <scope>NUCLEOTIDE SEQUENCE [LARGE SCALE GENOMIC DNA]</scope>
    <source>
        <strain evidence="2 3">DNF00314</strain>
    </source>
</reference>
<evidence type="ECO:0000256" key="1">
    <source>
        <dbReference type="SAM" id="Phobius"/>
    </source>
</evidence>
<gene>
    <name evidence="2" type="ORF">HMPREF0872_02845</name>
</gene>
<proteinExistence type="predicted"/>
<feature type="transmembrane region" description="Helical" evidence="1">
    <location>
        <begin position="93"/>
        <end position="112"/>
    </location>
</feature>
<comment type="caution">
    <text evidence="2">The sequence shown here is derived from an EMBL/GenBank/DDBJ whole genome shotgun (WGS) entry which is preliminary data.</text>
</comment>
<dbReference type="eggNOG" id="ENOG5033FEB">
    <property type="taxonomic scope" value="Bacteria"/>
</dbReference>
<keyword evidence="1" id="KW-0812">Transmembrane</keyword>
<dbReference type="EMBL" id="JRNT01000007">
    <property type="protein sequence ID" value="KGF47662.1"/>
    <property type="molecule type" value="Genomic_DNA"/>
</dbReference>
<keyword evidence="1" id="KW-0472">Membrane</keyword>